<dbReference type="OrthoDB" id="999762at2759"/>
<dbReference type="AlphaFoldDB" id="A0A371F2U4"/>
<keyword evidence="2" id="KW-1185">Reference proteome</keyword>
<name>A0A371F2U4_MUCPR</name>
<comment type="caution">
    <text evidence="1">The sequence shown here is derived from an EMBL/GenBank/DDBJ whole genome shotgun (WGS) entry which is preliminary data.</text>
</comment>
<evidence type="ECO:0000313" key="2">
    <source>
        <dbReference type="Proteomes" id="UP000257109"/>
    </source>
</evidence>
<protein>
    <submittedName>
        <fullName evidence="1">Uncharacterized protein</fullName>
    </submittedName>
</protein>
<sequence>MDKSMIEAASGGALMDKTPIAARHLISNMASNTQHFGIKGPDQSQMVHEIGAAFNLRLENQLSELASLVRQLAIGQHQPNMAAKVCGICTFVEHPTDLCPTLQEIESDQPENVGAIVCDMGVSGLRWAEMVSASEWPRWSRLSGVATDVFLGTSGNLGERLVKESELQVRELVTHRERKVPSTCISLDSYPRLVAKEQGRCSCLGQLPGSNRLWPHIVVVVRLETESAYS</sequence>
<reference evidence="1" key="1">
    <citation type="submission" date="2018-05" db="EMBL/GenBank/DDBJ databases">
        <title>Draft genome of Mucuna pruriens seed.</title>
        <authorList>
            <person name="Nnadi N.E."/>
            <person name="Vos R."/>
            <person name="Hasami M.H."/>
            <person name="Devisetty U.K."/>
            <person name="Aguiy J.C."/>
        </authorList>
    </citation>
    <scope>NUCLEOTIDE SEQUENCE [LARGE SCALE GENOMIC DNA]</scope>
    <source>
        <strain evidence="1">JCA_2017</strain>
    </source>
</reference>
<proteinExistence type="predicted"/>
<feature type="non-terminal residue" evidence="1">
    <location>
        <position position="1"/>
    </location>
</feature>
<dbReference type="EMBL" id="QJKJ01010838">
    <property type="protein sequence ID" value="RDX72609.1"/>
    <property type="molecule type" value="Genomic_DNA"/>
</dbReference>
<organism evidence="1 2">
    <name type="scientific">Mucuna pruriens</name>
    <name type="common">Velvet bean</name>
    <name type="synonym">Dolichos pruriens</name>
    <dbReference type="NCBI Taxonomy" id="157652"/>
    <lineage>
        <taxon>Eukaryota</taxon>
        <taxon>Viridiplantae</taxon>
        <taxon>Streptophyta</taxon>
        <taxon>Embryophyta</taxon>
        <taxon>Tracheophyta</taxon>
        <taxon>Spermatophyta</taxon>
        <taxon>Magnoliopsida</taxon>
        <taxon>eudicotyledons</taxon>
        <taxon>Gunneridae</taxon>
        <taxon>Pentapetalae</taxon>
        <taxon>rosids</taxon>
        <taxon>fabids</taxon>
        <taxon>Fabales</taxon>
        <taxon>Fabaceae</taxon>
        <taxon>Papilionoideae</taxon>
        <taxon>50 kb inversion clade</taxon>
        <taxon>NPAAA clade</taxon>
        <taxon>indigoferoid/millettioid clade</taxon>
        <taxon>Phaseoleae</taxon>
        <taxon>Mucuna</taxon>
    </lineage>
</organism>
<evidence type="ECO:0000313" key="1">
    <source>
        <dbReference type="EMBL" id="RDX72609.1"/>
    </source>
</evidence>
<dbReference type="Proteomes" id="UP000257109">
    <property type="component" value="Unassembled WGS sequence"/>
</dbReference>
<accession>A0A371F2U4</accession>
<gene>
    <name evidence="1" type="ORF">CR513_47881</name>
</gene>